<dbReference type="Proteomes" id="UP000001876">
    <property type="component" value="Unassembled WGS sequence"/>
</dbReference>
<feature type="compositionally biased region" description="Acidic residues" evidence="1">
    <location>
        <begin position="62"/>
        <end position="73"/>
    </location>
</feature>
<feature type="region of interest" description="Disordered" evidence="1">
    <location>
        <begin position="48"/>
        <end position="162"/>
    </location>
</feature>
<reference evidence="3 4" key="1">
    <citation type="journal article" date="2009" name="Science">
        <title>Green evolution and dynamic adaptations revealed by genomes of the marine picoeukaryotes Micromonas.</title>
        <authorList>
            <person name="Worden A.Z."/>
            <person name="Lee J.H."/>
            <person name="Mock T."/>
            <person name="Rouze P."/>
            <person name="Simmons M.P."/>
            <person name="Aerts A.L."/>
            <person name="Allen A.E."/>
            <person name="Cuvelier M.L."/>
            <person name="Derelle E."/>
            <person name="Everett M.V."/>
            <person name="Foulon E."/>
            <person name="Grimwood J."/>
            <person name="Gundlach H."/>
            <person name="Henrissat B."/>
            <person name="Napoli C."/>
            <person name="McDonald S.M."/>
            <person name="Parker M.S."/>
            <person name="Rombauts S."/>
            <person name="Salamov A."/>
            <person name="Von Dassow P."/>
            <person name="Badger J.H."/>
            <person name="Coutinho P.M."/>
            <person name="Demir E."/>
            <person name="Dubchak I."/>
            <person name="Gentemann C."/>
            <person name="Eikrem W."/>
            <person name="Gready J.E."/>
            <person name="John U."/>
            <person name="Lanier W."/>
            <person name="Lindquist E.A."/>
            <person name="Lucas S."/>
            <person name="Mayer K.F."/>
            <person name="Moreau H."/>
            <person name="Not F."/>
            <person name="Otillar R."/>
            <person name="Panaud O."/>
            <person name="Pangilinan J."/>
            <person name="Paulsen I."/>
            <person name="Piegu B."/>
            <person name="Poliakov A."/>
            <person name="Robbens S."/>
            <person name="Schmutz J."/>
            <person name="Toulza E."/>
            <person name="Wyss T."/>
            <person name="Zelensky A."/>
            <person name="Zhou K."/>
            <person name="Armbrust E.V."/>
            <person name="Bhattacharya D."/>
            <person name="Goodenough U.W."/>
            <person name="Van de Peer Y."/>
            <person name="Grigoriev I.V."/>
        </authorList>
    </citation>
    <scope>NUCLEOTIDE SEQUENCE [LARGE SCALE GENOMIC DNA]</scope>
    <source>
        <strain evidence="3 4">CCMP1545</strain>
    </source>
</reference>
<dbReference type="STRING" id="564608.C1N846"/>
<feature type="compositionally biased region" description="Basic and acidic residues" evidence="1">
    <location>
        <begin position="365"/>
        <end position="376"/>
    </location>
</feature>
<feature type="chain" id="PRO_5002910680" evidence="2">
    <location>
        <begin position="31"/>
        <end position="424"/>
    </location>
</feature>
<dbReference type="RefSeq" id="XP_003064206.1">
    <property type="nucleotide sequence ID" value="XM_003064160.1"/>
</dbReference>
<evidence type="ECO:0000313" key="3">
    <source>
        <dbReference type="EMBL" id="EEH51828.1"/>
    </source>
</evidence>
<dbReference type="eggNOG" id="ENOG502SBEM">
    <property type="taxonomic scope" value="Eukaryota"/>
</dbReference>
<name>C1N846_MICPC</name>
<keyword evidence="4" id="KW-1185">Reference proteome</keyword>
<dbReference type="KEGG" id="mpp:MICPUCDRAFT_66277"/>
<proteinExistence type="predicted"/>
<evidence type="ECO:0000256" key="1">
    <source>
        <dbReference type="SAM" id="MobiDB-lite"/>
    </source>
</evidence>
<accession>C1N846</accession>
<protein>
    <submittedName>
        <fullName evidence="3">Predicted protein</fullName>
    </submittedName>
</protein>
<feature type="compositionally biased region" description="Pro residues" evidence="1">
    <location>
        <begin position="134"/>
        <end position="158"/>
    </location>
</feature>
<keyword evidence="2" id="KW-0732">Signal</keyword>
<organism evidence="4">
    <name type="scientific">Micromonas pusilla (strain CCMP1545)</name>
    <name type="common">Picoplanktonic green alga</name>
    <dbReference type="NCBI Taxonomy" id="564608"/>
    <lineage>
        <taxon>Eukaryota</taxon>
        <taxon>Viridiplantae</taxon>
        <taxon>Chlorophyta</taxon>
        <taxon>Mamiellophyceae</taxon>
        <taxon>Mamiellales</taxon>
        <taxon>Mamiellaceae</taxon>
        <taxon>Micromonas</taxon>
    </lineage>
</organism>
<feature type="signal peptide" evidence="2">
    <location>
        <begin position="1"/>
        <end position="30"/>
    </location>
</feature>
<gene>
    <name evidence="3" type="ORF">MICPUCDRAFT_66277</name>
</gene>
<feature type="compositionally biased region" description="Low complexity" evidence="1">
    <location>
        <begin position="105"/>
        <end position="122"/>
    </location>
</feature>
<sequence length="424" mass="45202">MAGGRRRAAAVAALGAAAVLSLCAYGASKAYTKGFWAGVDWCADETARRMRDAARATSSSDGGDDDDDDDDDDARTRERRQRRARRDAAPSAETPGSVSDAVEIASPATASPSPSPSRASASKMKKKTAATSTAPPPPLPTPPPPRARPTPPAPPPAPARRSPVDIAAGYVAVYDDMRAAFDASGFDAIAATTSRRWFRFDPPPAVGVWPPPYVSLHLPKDCARLVAFTLEESPAVAAAAAAAAREVFSVLGKAGIPAFNVSRSSFHVSVFFLSLPEEPIDDPFTARIAGAAGSGTSSSFDLNSFEPDHEREEKTLEKTLRGVVDGGAIELEVDRVQMASRRQTHIAHSTLLRAFPSAPEEDGEREGSDGRRERVRDAAARGVSAACERWSARIEGVKVRVNEAWFVREERFSSLDGARCSFRL</sequence>
<dbReference type="GeneID" id="9689459"/>
<evidence type="ECO:0000313" key="4">
    <source>
        <dbReference type="Proteomes" id="UP000001876"/>
    </source>
</evidence>
<dbReference type="EMBL" id="GG663750">
    <property type="protein sequence ID" value="EEH51828.1"/>
    <property type="molecule type" value="Genomic_DNA"/>
</dbReference>
<dbReference type="AlphaFoldDB" id="C1N846"/>
<evidence type="ECO:0000256" key="2">
    <source>
        <dbReference type="SAM" id="SignalP"/>
    </source>
</evidence>
<feature type="region of interest" description="Disordered" evidence="1">
    <location>
        <begin position="354"/>
        <end position="376"/>
    </location>
</feature>